<dbReference type="InterPro" id="IPR028994">
    <property type="entry name" value="Integrin_alpha_N"/>
</dbReference>
<evidence type="ECO:0000313" key="3">
    <source>
        <dbReference type="EMBL" id="KNA99996.1"/>
    </source>
</evidence>
<reference evidence="3" key="1">
    <citation type="submission" date="2007-04" db="EMBL/GenBank/DDBJ databases">
        <authorList>
            <consortium name="The Broad Institute Genome Sequencing Platform"/>
            <person name="Birren B."/>
            <person name="Lander E."/>
            <person name="Galagan J."/>
            <person name="Nusbaum C."/>
            <person name="Devon K."/>
            <person name="Ma L.-J."/>
            <person name="Jaffe D."/>
            <person name="Butler J."/>
            <person name="Alvarez P."/>
            <person name="Gnerre S."/>
            <person name="Grabherr M."/>
            <person name="Kleber M."/>
            <person name="Mauceli E."/>
            <person name="Brockman W."/>
            <person name="MacCallum I.A."/>
            <person name="Young S."/>
            <person name="LaButti K."/>
            <person name="DeCaprio D."/>
            <person name="Crawford M."/>
            <person name="Koehrsen M."/>
            <person name="Engels R."/>
            <person name="Montgomery P."/>
            <person name="Pearson M."/>
            <person name="Howarth C."/>
            <person name="Larson L."/>
            <person name="White J."/>
            <person name="O'Leary S."/>
            <person name="Kodira C."/>
            <person name="Zeng Q."/>
            <person name="Yandava C."/>
            <person name="Alvarado L."/>
            <person name="Kistler C."/>
            <person name="Shim W.-B."/>
            <person name="Kang S."/>
            <person name="Woloshuk C."/>
        </authorList>
    </citation>
    <scope>NUCLEOTIDE SEQUENCE</scope>
    <source>
        <strain evidence="3">4287</strain>
    </source>
</reference>
<sequence length="1757" mass="190665">MTVKTYTAERKPNPDVKPDAITDWTPSEENVQVPMPMWDPTSPDAKMPDFLAPDLHGNGRSDLIIPYQNARGMLEFFLSQSNGAGLTAVQEVKQTNFPWVVKSKFMAMDITGTGVADVVQIFPNGQNLSFRNFPGVANESKSGSIGLADVIQTDTTCGFDNTIDWFLLKHSGTGAVSLVRVWQEVLPNDLYDIKATSFRCLVTGDSSKGFKATGIDSMLGGPFPKRDANAPVLSVLSCDINGDGTQDIVLGKAEFQAPNMVFRYLVSLGDGMGSFAKCGDELTQTVENAMEPKGDGRFSVTNLNGGLYPSLAYVYQQSNDISFVCMSVVGRCGAAVSPIVPYPVTPDPKTENTQVIPADLSKLSIVPVYNTGQPTDLLSSSNDSMGLVTAFSYGCLTDPDVYDSAVDWENYPPTDPGNYVIKGAPNYAVTSLEHTNDSATNLLALEVNMAKTYRQVLVNSQGRGWLGFESITTHNIVDDIWTTEHYFQTFPKIGLKSKIDTLNSAPKVDPQQSPLSSQKTDYDTPLSQQNGCDIYHVNKLFDKLETEGEQCRVQMTQFTYDDNGNVITKYVSEHQQGQIFFQSWENCSYTSIRGITSLMTAMKLSSVETNRDLTAFQQGDVNFTQYTYNSNTALLETVKRWSDDTGDFLTTTHGFDDYGNEISTMDPAGLTTTTTYDSYFNSLPIQQVEKGRGVNSIQLLAYDMASGELLAKRETSGRLTCTRVDGFGRNIEARIKARSQGLSQLQPRNSCPRFQQYSYDLFKSSAGNSYLTSSTLSYFNDTDIGQLQVLDVVDCVGQKRMQRSRQGVDPASSSTGKHVTWKCWTYDTRGNPLFESFNLQSAPWDNFEYQPGPSEGTTSVFDKLGRVLNKTRPSHNDSAINSVSSLQYSIGGGTVLETVTGPDPNASATNVVLWSAPRTYISINGKEHIISAANQGALTSEFTYDVAGNLLSASDPQAKRETRKYNSLGQLRILDNVYQRMQDPAKPPEQLAMTYIYNGTGQLEKTINANEEAIMLDRDSKGRPISKTGFDGRVLRYQYDDAGKERLSSMTVYPSGEAKQLETKLSFEYDERARLSSRALTLADGVEYEIVFEYDWQGQVMTKSYPNGATKLNKYIGSLLSYSEVYAEGPGGQRETWLDGTFEYNNATEKPNKITFGKADGQTDFQHTFEYDLQSYTLSHNLDQLGQSPSDTKPLVQKTYIYNGADQLAQNLDGMSNVAKKYNYEGKRLKNSQIGDANVKNYVYDSSGNILTKADTTISYGSNPATGKRGAATAFNILYDRAGRTTRRDTEASSLQLSYDSFGLLASYKDNVGKTTNMTGAPDGKTVKREVPGNGGSLLTISDDYNIQIKKDGSEIITIKLPKQASTHASGYSPSSAALFTDVKGNVTHRFKSTDGSLLKTITYDDFGTPRIKRVQPSDTSFDKTSTYESKSLDEGTELYDFRSKWYDPITSRFTTPDDILAVKDLARTDGLNRLAFENNDPINHADPSRHWSLSAVLGVVLGAALVVGAIALTIATGRAAAPLAAAAAGALASGGIAGGKFWGGYAATVLVNAAIGGATGALGAVATPANMVSATERLGQAVGLAMGTATENIIGAAATVGSKALISATSSLLTTVAHNAIENKFYGTHYSLFEGAGTAFGSGAAMGALGGLVSAGSHLVKGGESAVAQTSAQRLKKGLTGGGLLIGIRAGFAVAKSEDLPQRAGKWVSKERMEMANLYREQERNFKGLLSMVGPSGLVGTLHNGLIKHQSFVNYG</sequence>
<dbReference type="SUPFAM" id="SSF69318">
    <property type="entry name" value="Integrin alpha N-terminal domain"/>
    <property type="match status" value="1"/>
</dbReference>
<reference evidence="3" key="2">
    <citation type="journal article" date="2010" name="Nature">
        <title>Comparative genomics reveals mobile pathogenicity chromosomes in Fusarium.</title>
        <authorList>
            <person name="Ma L.J."/>
            <person name="van der Does H.C."/>
            <person name="Borkovich K.A."/>
            <person name="Coleman J.J."/>
            <person name="Daboussi M.J."/>
            <person name="Di Pietro A."/>
            <person name="Dufresne M."/>
            <person name="Freitag M."/>
            <person name="Grabherr M."/>
            <person name="Henrissat B."/>
            <person name="Houterman P.M."/>
            <person name="Kang S."/>
            <person name="Shim W.B."/>
            <person name="Woloshuk C."/>
            <person name="Xie X."/>
            <person name="Xu J.R."/>
            <person name="Antoniw J."/>
            <person name="Baker S.E."/>
            <person name="Bluhm B.H."/>
            <person name="Breakspear A."/>
            <person name="Brown D.W."/>
            <person name="Butchko R.A."/>
            <person name="Chapman S."/>
            <person name="Coulson R."/>
            <person name="Coutinho P.M."/>
            <person name="Danchin E.G."/>
            <person name="Diener A."/>
            <person name="Gale L.R."/>
            <person name="Gardiner D.M."/>
            <person name="Goff S."/>
            <person name="Hammond-Kosack K.E."/>
            <person name="Hilburn K."/>
            <person name="Hua-Van A."/>
            <person name="Jonkers W."/>
            <person name="Kazan K."/>
            <person name="Kodira C.D."/>
            <person name="Koehrsen M."/>
            <person name="Kumar L."/>
            <person name="Lee Y.H."/>
            <person name="Li L."/>
            <person name="Manners J.M."/>
            <person name="Miranda-Saavedra D."/>
            <person name="Mukherjee M."/>
            <person name="Park G."/>
            <person name="Park J."/>
            <person name="Park S.Y."/>
            <person name="Proctor R.H."/>
            <person name="Regev A."/>
            <person name="Ruiz-Roldan M.C."/>
            <person name="Sain D."/>
            <person name="Sakthikumar S."/>
            <person name="Sykes S."/>
            <person name="Schwartz D.C."/>
            <person name="Turgeon B.G."/>
            <person name="Wapinski I."/>
            <person name="Yoder O."/>
            <person name="Young S."/>
            <person name="Zeng Q."/>
            <person name="Zhou S."/>
            <person name="Galagan J."/>
            <person name="Cuomo C.A."/>
            <person name="Kistler H.C."/>
            <person name="Rep M."/>
        </authorList>
    </citation>
    <scope>NUCLEOTIDE SEQUENCE [LARGE SCALE GENOMIC DNA]</scope>
    <source>
        <strain evidence="3">4287</strain>
    </source>
</reference>
<dbReference type="RefSeq" id="XP_018238042.1">
    <property type="nucleotide sequence ID" value="XM_018398769.1"/>
</dbReference>
<dbReference type="InterPro" id="IPR022385">
    <property type="entry name" value="Rhs_assc_core"/>
</dbReference>
<dbReference type="OrthoDB" id="442731at2759"/>
<dbReference type="PANTHER" id="PTHR32305">
    <property type="match status" value="1"/>
</dbReference>
<dbReference type="PANTHER" id="PTHR32305:SF15">
    <property type="entry name" value="PROTEIN RHSA-RELATED"/>
    <property type="match status" value="1"/>
</dbReference>
<feature type="region of interest" description="Disordered" evidence="1">
    <location>
        <begin position="1"/>
        <end position="34"/>
    </location>
</feature>
<dbReference type="InterPro" id="IPR050708">
    <property type="entry name" value="T6SS_VgrG/RHS"/>
</dbReference>
<protein>
    <recommendedName>
        <fullName evidence="5">Insecticide toxin TcdB middle/N-terminal domain-containing protein</fullName>
    </recommendedName>
</protein>
<dbReference type="Proteomes" id="UP000009097">
    <property type="component" value="Unassembled WGS sequence"/>
</dbReference>
<keyword evidence="2" id="KW-0812">Transmembrane</keyword>
<gene>
    <name evidence="3" type="ORF">FOXG_18631</name>
</gene>
<proteinExistence type="predicted"/>
<feature type="region of interest" description="Disordered" evidence="1">
    <location>
        <begin position="504"/>
        <end position="525"/>
    </location>
</feature>
<feature type="transmembrane region" description="Helical" evidence="2">
    <location>
        <begin position="1546"/>
        <end position="1568"/>
    </location>
</feature>
<evidence type="ECO:0008006" key="5">
    <source>
        <dbReference type="Google" id="ProtNLM"/>
    </source>
</evidence>
<name>A0A0J9WJB6_FUSO4</name>
<keyword evidence="2" id="KW-1133">Transmembrane helix</keyword>
<feature type="compositionally biased region" description="Basic and acidic residues" evidence="1">
    <location>
        <begin position="7"/>
        <end position="20"/>
    </location>
</feature>
<dbReference type="EMBL" id="DS231698">
    <property type="protein sequence ID" value="KNA99996.1"/>
    <property type="molecule type" value="Genomic_DNA"/>
</dbReference>
<feature type="transmembrane region" description="Helical" evidence="2">
    <location>
        <begin position="1492"/>
        <end position="1513"/>
    </location>
</feature>
<dbReference type="KEGG" id="fox:FOXG_18631"/>
<evidence type="ECO:0000256" key="1">
    <source>
        <dbReference type="SAM" id="MobiDB-lite"/>
    </source>
</evidence>
<dbReference type="Gene3D" id="2.180.10.10">
    <property type="entry name" value="RHS repeat-associated core"/>
    <property type="match status" value="2"/>
</dbReference>
<dbReference type="NCBIfam" id="TIGR03696">
    <property type="entry name" value="Rhs_assc_core"/>
    <property type="match status" value="1"/>
</dbReference>
<dbReference type="VEuPathDB" id="FungiDB:FOXG_18631"/>
<organism evidence="3 4">
    <name type="scientific">Fusarium oxysporum f. sp. lycopersici (strain 4287 / CBS 123668 / FGSC 9935 / NRRL 34936)</name>
    <name type="common">Fusarium vascular wilt of tomato</name>
    <dbReference type="NCBI Taxonomy" id="426428"/>
    <lineage>
        <taxon>Eukaryota</taxon>
        <taxon>Fungi</taxon>
        <taxon>Dikarya</taxon>
        <taxon>Ascomycota</taxon>
        <taxon>Pezizomycotina</taxon>
        <taxon>Sordariomycetes</taxon>
        <taxon>Hypocreomycetidae</taxon>
        <taxon>Hypocreales</taxon>
        <taxon>Nectriaceae</taxon>
        <taxon>Fusarium</taxon>
        <taxon>Fusarium oxysporum species complex</taxon>
    </lineage>
</organism>
<accession>A0A0J9WJB6</accession>
<evidence type="ECO:0000256" key="2">
    <source>
        <dbReference type="SAM" id="Phobius"/>
    </source>
</evidence>
<evidence type="ECO:0000313" key="4">
    <source>
        <dbReference type="Proteomes" id="UP000009097"/>
    </source>
</evidence>
<keyword evidence="2" id="KW-0472">Membrane</keyword>
<dbReference type="GeneID" id="28959337"/>
<feature type="transmembrane region" description="Helical" evidence="2">
    <location>
        <begin position="1520"/>
        <end position="1540"/>
    </location>
</feature>